<dbReference type="InterPro" id="IPR036420">
    <property type="entry name" value="BRCT_dom_sf"/>
</dbReference>
<dbReference type="Gene3D" id="3.40.50.10190">
    <property type="entry name" value="BRCT domain"/>
    <property type="match status" value="1"/>
</dbReference>
<dbReference type="STRING" id="1798644.A2122_01745"/>
<feature type="region of interest" description="Disordered" evidence="1">
    <location>
        <begin position="189"/>
        <end position="208"/>
    </location>
</feature>
<evidence type="ECO:0000259" key="2">
    <source>
        <dbReference type="PROSITE" id="PS50172"/>
    </source>
</evidence>
<dbReference type="Pfam" id="PF09346">
    <property type="entry name" value="SMI1_KNR4"/>
    <property type="match status" value="1"/>
</dbReference>
<evidence type="ECO:0000313" key="4">
    <source>
        <dbReference type="Proteomes" id="UP000176648"/>
    </source>
</evidence>
<feature type="compositionally biased region" description="Basic and acidic residues" evidence="1">
    <location>
        <begin position="191"/>
        <end position="208"/>
    </location>
</feature>
<reference evidence="3 4" key="1">
    <citation type="journal article" date="2016" name="Nat. Commun.">
        <title>Thousands of microbial genomes shed light on interconnected biogeochemical processes in an aquifer system.</title>
        <authorList>
            <person name="Anantharaman K."/>
            <person name="Brown C.T."/>
            <person name="Hug L.A."/>
            <person name="Sharon I."/>
            <person name="Castelle C.J."/>
            <person name="Probst A.J."/>
            <person name="Thomas B.C."/>
            <person name="Singh A."/>
            <person name="Wilkins M.J."/>
            <person name="Karaoz U."/>
            <person name="Brodie E.L."/>
            <person name="Williams K.H."/>
            <person name="Hubbard S.S."/>
            <person name="Banfield J.F."/>
        </authorList>
    </citation>
    <scope>NUCLEOTIDE SEQUENCE [LARGE SCALE GENOMIC DNA]</scope>
</reference>
<evidence type="ECO:0000313" key="3">
    <source>
        <dbReference type="EMBL" id="OGY96222.1"/>
    </source>
</evidence>
<dbReference type="EMBL" id="MHKU01000040">
    <property type="protein sequence ID" value="OGY96222.1"/>
    <property type="molecule type" value="Genomic_DNA"/>
</dbReference>
<dbReference type="CDD" id="cd17748">
    <property type="entry name" value="BRCT_DNA_ligase_like"/>
    <property type="match status" value="1"/>
</dbReference>
<accession>A0A1G2C453</accession>
<proteinExistence type="predicted"/>
<dbReference type="SUPFAM" id="SSF52113">
    <property type="entry name" value="BRCT domain"/>
    <property type="match status" value="1"/>
</dbReference>
<dbReference type="Proteomes" id="UP000176648">
    <property type="component" value="Unassembled WGS sequence"/>
</dbReference>
<dbReference type="InterPro" id="IPR037883">
    <property type="entry name" value="Knr4/Smi1-like_sf"/>
</dbReference>
<dbReference type="Gene3D" id="3.40.1580.10">
    <property type="entry name" value="SMI1/KNR4-like"/>
    <property type="match status" value="1"/>
</dbReference>
<gene>
    <name evidence="3" type="ORF">A2122_01745</name>
</gene>
<name>A0A1G2C453_9BACT</name>
<evidence type="ECO:0000256" key="1">
    <source>
        <dbReference type="SAM" id="MobiDB-lite"/>
    </source>
</evidence>
<sequence length="295" mass="33900">MSKIKIGDIVKDLEKLALVQEKLNQAEGRESKGYRQAYPPASEFAIRALEKKLKFRFPPSYRAFLNIHNGWKGFHNDVAVFGVSGIGYTRPVADFNQYLKMLQKGPKTADESADALRKKEQVDEKTIYLPDHVPLATDFNGIYWVFDRNRKRKDGEYPIAEVLYGQNVEFRTKNFLEFVKRAIAQAQNELESEKKSHKGEEKRQEKMVEQRKRKFDGKMFVFAGTLAGMNKKDALDYVKEAGGIVSNTLDKKTSYLVFGNGKKDGKRVIAAKKLGVRVLAEQQFYDLLFKVRKKK</sequence>
<protein>
    <recommendedName>
        <fullName evidence="2">BRCT domain-containing protein</fullName>
    </recommendedName>
</protein>
<dbReference type="AlphaFoldDB" id="A0A1G2C453"/>
<dbReference type="InterPro" id="IPR018958">
    <property type="entry name" value="Knr4/Smi1-like_dom"/>
</dbReference>
<dbReference type="SUPFAM" id="SSF160631">
    <property type="entry name" value="SMI1/KNR4-like"/>
    <property type="match status" value="1"/>
</dbReference>
<dbReference type="SMART" id="SM00860">
    <property type="entry name" value="SMI1_KNR4"/>
    <property type="match status" value="1"/>
</dbReference>
<dbReference type="PROSITE" id="PS50172">
    <property type="entry name" value="BRCT"/>
    <property type="match status" value="1"/>
</dbReference>
<dbReference type="Pfam" id="PF00533">
    <property type="entry name" value="BRCT"/>
    <property type="match status" value="1"/>
</dbReference>
<comment type="caution">
    <text evidence="3">The sequence shown here is derived from an EMBL/GenBank/DDBJ whole genome shotgun (WGS) entry which is preliminary data.</text>
</comment>
<dbReference type="InterPro" id="IPR001357">
    <property type="entry name" value="BRCT_dom"/>
</dbReference>
<organism evidence="3 4">
    <name type="scientific">Candidatus Liptonbacteria bacterium GWB1_49_6</name>
    <dbReference type="NCBI Taxonomy" id="1798644"/>
    <lineage>
        <taxon>Bacteria</taxon>
        <taxon>Candidatus Liptoniibacteriota</taxon>
    </lineage>
</organism>
<feature type="domain" description="BRCT" evidence="2">
    <location>
        <begin position="210"/>
        <end position="288"/>
    </location>
</feature>